<dbReference type="CDD" id="cd06583">
    <property type="entry name" value="PGRP"/>
    <property type="match status" value="1"/>
</dbReference>
<name>A0ABW7S792_STRTE</name>
<dbReference type="EC" id="3.5.1.28" evidence="2"/>
<keyword evidence="2" id="KW-0378">Hydrolase</keyword>
<protein>
    <submittedName>
        <fullName evidence="2">N-acetylmuramoyl-L-alanine amidase</fullName>
        <ecNumber evidence="2">3.5.1.28</ecNumber>
    </submittedName>
</protein>
<dbReference type="Proteomes" id="UP001610810">
    <property type="component" value="Unassembled WGS sequence"/>
</dbReference>
<proteinExistence type="predicted"/>
<sequence length="339" mass="37349">MSDPMTADGFLRALREEGLVVVEVGDWRSHNRNHKGAWGPVHGVMIHHTVTRGSAATVEICRKGYASLPGPLCHGVITKDGRVHLVGYGRANHAGLGDDDVLQAVVNELPLPPDNEANTDGNRHFYGFECENLGDGDDPWPAAQLDAIERAAAALCRHHGWNERSVIGHLEWQPGKVDPRGFTMASMRARVEERLTHPAGWTPGDPEEEDMPRAISRHNPDEQQITPRKWTTLTVGGLDLLTGASRYQATAHLQTVVPPGSTLQGRFYHLRPDGTRWTGPIVERIGTDGSSFPDFGNSGSIVANERVRFEFIYYPADSSDQTRITVTDAKVRGLYWEAS</sequence>
<dbReference type="SUPFAM" id="SSF55846">
    <property type="entry name" value="N-acetylmuramoyl-L-alanine amidase-like"/>
    <property type="match status" value="1"/>
</dbReference>
<dbReference type="Pfam" id="PF01510">
    <property type="entry name" value="Amidase_2"/>
    <property type="match status" value="1"/>
</dbReference>
<comment type="caution">
    <text evidence="2">The sequence shown here is derived from an EMBL/GenBank/DDBJ whole genome shotgun (WGS) entry which is preliminary data.</text>
</comment>
<dbReference type="EMBL" id="JBIQWK010000011">
    <property type="protein sequence ID" value="MFI0576126.1"/>
    <property type="molecule type" value="Genomic_DNA"/>
</dbReference>
<gene>
    <name evidence="2" type="ORF">ACH3YB_31320</name>
</gene>
<dbReference type="InterPro" id="IPR002502">
    <property type="entry name" value="Amidase_domain"/>
</dbReference>
<dbReference type="Gene3D" id="3.40.80.10">
    <property type="entry name" value="Peptidoglycan recognition protein-like"/>
    <property type="match status" value="1"/>
</dbReference>
<accession>A0ABW7S792</accession>
<evidence type="ECO:0000259" key="1">
    <source>
        <dbReference type="SMART" id="SM00644"/>
    </source>
</evidence>
<dbReference type="RefSeq" id="WP_398353371.1">
    <property type="nucleotide sequence ID" value="NZ_JBIQWK010000011.1"/>
</dbReference>
<dbReference type="GO" id="GO:0008745">
    <property type="term" value="F:N-acetylmuramoyl-L-alanine amidase activity"/>
    <property type="evidence" value="ECO:0007669"/>
    <property type="project" value="UniProtKB-EC"/>
</dbReference>
<evidence type="ECO:0000313" key="3">
    <source>
        <dbReference type="Proteomes" id="UP001610810"/>
    </source>
</evidence>
<organism evidence="2 3">
    <name type="scientific">Streptomyces tendae</name>
    <dbReference type="NCBI Taxonomy" id="1932"/>
    <lineage>
        <taxon>Bacteria</taxon>
        <taxon>Bacillati</taxon>
        <taxon>Actinomycetota</taxon>
        <taxon>Actinomycetes</taxon>
        <taxon>Kitasatosporales</taxon>
        <taxon>Streptomycetaceae</taxon>
        <taxon>Streptomyces</taxon>
    </lineage>
</organism>
<dbReference type="SMART" id="SM00644">
    <property type="entry name" value="Ami_2"/>
    <property type="match status" value="1"/>
</dbReference>
<reference evidence="2 3" key="1">
    <citation type="submission" date="2024-10" db="EMBL/GenBank/DDBJ databases">
        <authorList>
            <person name="Wannawong T."/>
            <person name="Kuncharoen N."/>
            <person name="Mhuantong W."/>
        </authorList>
    </citation>
    <scope>NUCLEOTIDE SEQUENCE [LARGE SCALE GENOMIC DNA]</scope>
    <source>
        <strain evidence="2 3">CALK1-4</strain>
    </source>
</reference>
<keyword evidence="3" id="KW-1185">Reference proteome</keyword>
<evidence type="ECO:0000313" key="2">
    <source>
        <dbReference type="EMBL" id="MFI0576126.1"/>
    </source>
</evidence>
<feature type="domain" description="N-acetylmuramoyl-L-alanine amidase" evidence="1">
    <location>
        <begin position="27"/>
        <end position="180"/>
    </location>
</feature>
<dbReference type="InterPro" id="IPR036505">
    <property type="entry name" value="Amidase/PGRP_sf"/>
</dbReference>